<dbReference type="Proteomes" id="UP000789405">
    <property type="component" value="Unassembled WGS sequence"/>
</dbReference>
<gene>
    <name evidence="1" type="ORF">DERYTH_LOCUS22549</name>
</gene>
<comment type="caution">
    <text evidence="1">The sequence shown here is derived from an EMBL/GenBank/DDBJ whole genome shotgun (WGS) entry which is preliminary data.</text>
</comment>
<feature type="non-terminal residue" evidence="1">
    <location>
        <position position="45"/>
    </location>
</feature>
<dbReference type="EMBL" id="CAJVPY010031588">
    <property type="protein sequence ID" value="CAG8796768.1"/>
    <property type="molecule type" value="Genomic_DNA"/>
</dbReference>
<organism evidence="1 2">
    <name type="scientific">Dentiscutata erythropus</name>
    <dbReference type="NCBI Taxonomy" id="1348616"/>
    <lineage>
        <taxon>Eukaryota</taxon>
        <taxon>Fungi</taxon>
        <taxon>Fungi incertae sedis</taxon>
        <taxon>Mucoromycota</taxon>
        <taxon>Glomeromycotina</taxon>
        <taxon>Glomeromycetes</taxon>
        <taxon>Diversisporales</taxon>
        <taxon>Gigasporaceae</taxon>
        <taxon>Dentiscutata</taxon>
    </lineage>
</organism>
<accession>A0A9N9JUK5</accession>
<dbReference type="OrthoDB" id="2142961at2759"/>
<name>A0A9N9JUK5_9GLOM</name>
<dbReference type="AlphaFoldDB" id="A0A9N9JUK5"/>
<evidence type="ECO:0000313" key="1">
    <source>
        <dbReference type="EMBL" id="CAG8796768.1"/>
    </source>
</evidence>
<reference evidence="1" key="1">
    <citation type="submission" date="2021-06" db="EMBL/GenBank/DDBJ databases">
        <authorList>
            <person name="Kallberg Y."/>
            <person name="Tangrot J."/>
            <person name="Rosling A."/>
        </authorList>
    </citation>
    <scope>NUCLEOTIDE SEQUENCE</scope>
    <source>
        <strain evidence="1">MA453B</strain>
    </source>
</reference>
<feature type="non-terminal residue" evidence="1">
    <location>
        <position position="1"/>
    </location>
</feature>
<evidence type="ECO:0000313" key="2">
    <source>
        <dbReference type="Proteomes" id="UP000789405"/>
    </source>
</evidence>
<sequence>KQESNELLCILSERQYNSPSAYMVPARIATSHNPAQVYPTKDGLS</sequence>
<protein>
    <submittedName>
        <fullName evidence="1">16695_t:CDS:1</fullName>
    </submittedName>
</protein>
<proteinExistence type="predicted"/>
<keyword evidence="2" id="KW-1185">Reference proteome</keyword>